<proteinExistence type="predicted"/>
<keyword evidence="2" id="KW-0812">Transmembrane</keyword>
<feature type="transmembrane region" description="Helical" evidence="2">
    <location>
        <begin position="183"/>
        <end position="200"/>
    </location>
</feature>
<accession>A0AAN8FM11</accession>
<dbReference type="Proteomes" id="UP001331761">
    <property type="component" value="Unassembled WGS sequence"/>
</dbReference>
<dbReference type="EMBL" id="WIXE01011407">
    <property type="protein sequence ID" value="KAK5976767.1"/>
    <property type="molecule type" value="Genomic_DNA"/>
</dbReference>
<feature type="transmembrane region" description="Helical" evidence="2">
    <location>
        <begin position="148"/>
        <end position="171"/>
    </location>
</feature>
<feature type="transmembrane region" description="Helical" evidence="2">
    <location>
        <begin position="95"/>
        <end position="114"/>
    </location>
</feature>
<comment type="caution">
    <text evidence="3">The sequence shown here is derived from an EMBL/GenBank/DDBJ whole genome shotgun (WGS) entry which is preliminary data.</text>
</comment>
<feature type="region of interest" description="Disordered" evidence="1">
    <location>
        <begin position="1"/>
        <end position="80"/>
    </location>
</feature>
<name>A0AAN8FM11_TRICO</name>
<feature type="compositionally biased region" description="Low complexity" evidence="1">
    <location>
        <begin position="56"/>
        <end position="73"/>
    </location>
</feature>
<evidence type="ECO:0000313" key="4">
    <source>
        <dbReference type="Proteomes" id="UP001331761"/>
    </source>
</evidence>
<evidence type="ECO:0000313" key="3">
    <source>
        <dbReference type="EMBL" id="KAK5976767.1"/>
    </source>
</evidence>
<organism evidence="3 4">
    <name type="scientific">Trichostrongylus colubriformis</name>
    <name type="common">Black scour worm</name>
    <dbReference type="NCBI Taxonomy" id="6319"/>
    <lineage>
        <taxon>Eukaryota</taxon>
        <taxon>Metazoa</taxon>
        <taxon>Ecdysozoa</taxon>
        <taxon>Nematoda</taxon>
        <taxon>Chromadorea</taxon>
        <taxon>Rhabditida</taxon>
        <taxon>Rhabditina</taxon>
        <taxon>Rhabditomorpha</taxon>
        <taxon>Strongyloidea</taxon>
        <taxon>Trichostrongylidae</taxon>
        <taxon>Trichostrongylus</taxon>
    </lineage>
</organism>
<keyword evidence="2" id="KW-0472">Membrane</keyword>
<dbReference type="AlphaFoldDB" id="A0AAN8FM11"/>
<feature type="compositionally biased region" description="Basic and acidic residues" evidence="1">
    <location>
        <begin position="1"/>
        <end position="55"/>
    </location>
</feature>
<reference evidence="3 4" key="1">
    <citation type="submission" date="2019-10" db="EMBL/GenBank/DDBJ databases">
        <title>Assembly and Annotation for the nematode Trichostrongylus colubriformis.</title>
        <authorList>
            <person name="Martin J."/>
        </authorList>
    </citation>
    <scope>NUCLEOTIDE SEQUENCE [LARGE SCALE GENOMIC DNA]</scope>
    <source>
        <strain evidence="3">G859</strain>
        <tissue evidence="3">Whole worm</tissue>
    </source>
</reference>
<gene>
    <name evidence="3" type="ORF">GCK32_008004</name>
</gene>
<feature type="transmembrane region" description="Helical" evidence="2">
    <location>
        <begin position="120"/>
        <end position="141"/>
    </location>
</feature>
<keyword evidence="2" id="KW-1133">Transmembrane helix</keyword>
<sequence length="215" mass="23590">MAGSADKEEQEKNDENPAKEQKKEQEKNDENPAKEQKKEQEKNDEHLAKEQRTQQEDAAAAATPKQTKSTTPSKSKEASKESGDVGTVLWCGSDVYLIIIGVILVIFALFNFFGDTASKVTAALKLILAIAFAITIAYAVLKKDAQIMAGIMIAALIFIGFDVIGILISLFGNSTMGETVTSVFFALIRIAFLVHIFYIANRVRRAYKGESLLPK</sequence>
<protein>
    <submittedName>
        <fullName evidence="3">Uncharacterized protein</fullName>
    </submittedName>
</protein>
<evidence type="ECO:0000256" key="1">
    <source>
        <dbReference type="SAM" id="MobiDB-lite"/>
    </source>
</evidence>
<evidence type="ECO:0000256" key="2">
    <source>
        <dbReference type="SAM" id="Phobius"/>
    </source>
</evidence>
<keyword evidence="4" id="KW-1185">Reference proteome</keyword>